<gene>
    <name evidence="2" type="ORF">Tci_327793</name>
</gene>
<evidence type="ECO:0000256" key="1">
    <source>
        <dbReference type="SAM" id="MobiDB-lite"/>
    </source>
</evidence>
<accession>A0A699HDX7</accession>
<comment type="caution">
    <text evidence="2">The sequence shown here is derived from an EMBL/GenBank/DDBJ whole genome shotgun (WGS) entry which is preliminary data.</text>
</comment>
<dbReference type="EMBL" id="BKCJ010115509">
    <property type="protein sequence ID" value="GEX55818.1"/>
    <property type="molecule type" value="Genomic_DNA"/>
</dbReference>
<feature type="region of interest" description="Disordered" evidence="1">
    <location>
        <begin position="397"/>
        <end position="445"/>
    </location>
</feature>
<sequence>MLQAKENLMKSIQTFLKKFGCISSRERPMALLLAHERFSKIKQAFIEEEHQQEIIQELLRKLLNDLQILNEILLERGEHAAQIKNSSNAIAPEQPDNSLSMRDEHLDTISETESDEVIKSSVEDLVSIPSESEDTSESDSKSVVPLCDDFSPINIFEEKSVTFTNPLFNSNDDLASSDDESLSDEGVLEDNRTSSARIHMIPTLTLSDVNEDEYFTPGDDVELLLHRDPSTPIMSVVSILEGFTDEPPLKENDDLFDLGSKENEWKKILYDAQINDSTTEDKVFDLGIHDHFFSPTYVSLPFDDHHYIFLTYVVRIFLPHFTYIVDSPFLLSSRTEDTIFDPGISAFHFSHRNGTLISFNFHPNILNESPMDIFSSTCFAPNITMIWEIPYGEIKEKRGKDPRDEKDGSNIQGTRLKRGSVSRARREYLENSSNAVTSEEPDNSLSIEDEHLDTILETESDKVIKSSVEDLIPIPSESKDTSKSDSECVLLLCDDFSPINVFEEKSEVSGDNVKTYSNPLFKFNDEYISGDVNPFFDEVLEDIECKDSYDSNLDESTFLVTPLSDVNKGEYFTPGDDVELLLHRDPSTPIMSVVFILKGFTDEPPLEENGD</sequence>
<protein>
    <submittedName>
        <fullName evidence="2">Uncharacterized protein</fullName>
    </submittedName>
</protein>
<name>A0A699HDX7_TANCI</name>
<feature type="compositionally biased region" description="Basic and acidic residues" evidence="1">
    <location>
        <begin position="397"/>
        <end position="408"/>
    </location>
</feature>
<reference evidence="2" key="1">
    <citation type="journal article" date="2019" name="Sci. Rep.">
        <title>Draft genome of Tanacetum cinerariifolium, the natural source of mosquito coil.</title>
        <authorList>
            <person name="Yamashiro T."/>
            <person name="Shiraishi A."/>
            <person name="Satake H."/>
            <person name="Nakayama K."/>
        </authorList>
    </citation>
    <scope>NUCLEOTIDE SEQUENCE</scope>
</reference>
<organism evidence="2">
    <name type="scientific">Tanacetum cinerariifolium</name>
    <name type="common">Dalmatian daisy</name>
    <name type="synonym">Chrysanthemum cinerariifolium</name>
    <dbReference type="NCBI Taxonomy" id="118510"/>
    <lineage>
        <taxon>Eukaryota</taxon>
        <taxon>Viridiplantae</taxon>
        <taxon>Streptophyta</taxon>
        <taxon>Embryophyta</taxon>
        <taxon>Tracheophyta</taxon>
        <taxon>Spermatophyta</taxon>
        <taxon>Magnoliopsida</taxon>
        <taxon>eudicotyledons</taxon>
        <taxon>Gunneridae</taxon>
        <taxon>Pentapetalae</taxon>
        <taxon>asterids</taxon>
        <taxon>campanulids</taxon>
        <taxon>Asterales</taxon>
        <taxon>Asteraceae</taxon>
        <taxon>Asteroideae</taxon>
        <taxon>Anthemideae</taxon>
        <taxon>Anthemidinae</taxon>
        <taxon>Tanacetum</taxon>
    </lineage>
</organism>
<dbReference type="AlphaFoldDB" id="A0A699HDX7"/>
<proteinExistence type="predicted"/>
<evidence type="ECO:0000313" key="2">
    <source>
        <dbReference type="EMBL" id="GEX55818.1"/>
    </source>
</evidence>